<dbReference type="SUPFAM" id="SSF46689">
    <property type="entry name" value="Homeodomain-like"/>
    <property type="match status" value="1"/>
</dbReference>
<keyword evidence="2" id="KW-0238">DNA-binding</keyword>
<dbReference type="PROSITE" id="PS01124">
    <property type="entry name" value="HTH_ARAC_FAMILY_2"/>
    <property type="match status" value="1"/>
</dbReference>
<keyword evidence="1" id="KW-0805">Transcription regulation</keyword>
<proteinExistence type="predicted"/>
<dbReference type="InterPro" id="IPR020449">
    <property type="entry name" value="Tscrpt_reg_AraC-type_HTH"/>
</dbReference>
<keyword evidence="3" id="KW-0804">Transcription</keyword>
<keyword evidence="6" id="KW-1185">Reference proteome</keyword>
<evidence type="ECO:0000256" key="3">
    <source>
        <dbReference type="ARBA" id="ARBA00023163"/>
    </source>
</evidence>
<dbReference type="PRINTS" id="PR00032">
    <property type="entry name" value="HTHARAC"/>
</dbReference>
<accession>A0ABY8J6T3</accession>
<organism evidence="5 6">
    <name type="scientific">Bradyrhizobium brasilense</name>
    <dbReference type="NCBI Taxonomy" id="1419277"/>
    <lineage>
        <taxon>Bacteria</taxon>
        <taxon>Pseudomonadati</taxon>
        <taxon>Pseudomonadota</taxon>
        <taxon>Alphaproteobacteria</taxon>
        <taxon>Hyphomicrobiales</taxon>
        <taxon>Nitrobacteraceae</taxon>
        <taxon>Bradyrhizobium</taxon>
    </lineage>
</organism>
<dbReference type="Pfam" id="PF12833">
    <property type="entry name" value="HTH_18"/>
    <property type="match status" value="1"/>
</dbReference>
<dbReference type="EMBL" id="CP121646">
    <property type="protein sequence ID" value="WFU61221.1"/>
    <property type="molecule type" value="Genomic_DNA"/>
</dbReference>
<evidence type="ECO:0000313" key="6">
    <source>
        <dbReference type="Proteomes" id="UP001221546"/>
    </source>
</evidence>
<feature type="domain" description="HTH araC/xylS-type" evidence="4">
    <location>
        <begin position="231"/>
        <end position="329"/>
    </location>
</feature>
<protein>
    <submittedName>
        <fullName evidence="5">Helix-turn-helix domain-containing protein</fullName>
    </submittedName>
</protein>
<reference evidence="5 6" key="1">
    <citation type="submission" date="2023-04" db="EMBL/GenBank/DDBJ databases">
        <title>Australian commercial rhizobial inoculants.</title>
        <authorList>
            <person name="Kohlmeier M.G."/>
            <person name="O'Hara G.W."/>
            <person name="Colombi E."/>
            <person name="Ramsay J.P."/>
            <person name="Terpolilli J."/>
        </authorList>
    </citation>
    <scope>NUCLEOTIDE SEQUENCE [LARGE SCALE GENOMIC DNA]</scope>
    <source>
        <strain evidence="5 6">CB627</strain>
    </source>
</reference>
<dbReference type="PANTHER" id="PTHR47894:SF4">
    <property type="entry name" value="HTH-TYPE TRANSCRIPTIONAL REGULATOR GADX"/>
    <property type="match status" value="1"/>
</dbReference>
<evidence type="ECO:0000313" key="5">
    <source>
        <dbReference type="EMBL" id="WFU61221.1"/>
    </source>
</evidence>
<evidence type="ECO:0000259" key="4">
    <source>
        <dbReference type="PROSITE" id="PS01124"/>
    </source>
</evidence>
<sequence>MANIHLTRCQFLIPFADILSEIGASTGSFLAKFHLPTSLEEKANHYVPILRAIDFAEIARRSQGIPDFGFLASQRLHYCHLSEKTRTLIGHAPTLLVALQQACKWASIEDSNLKNWIERHDGHVKFCSSLTGTKGLLHLEHSQWLQNIFPIYIVRQFAGPDWAPATIAFEARYTPSPACQSFWPNTRFLSGQDASWIDVPISLLSLPNRAKEQVLSLQDDQAGPSGHDIIATLKLMLPSYLDQGLPALAQVAEMAGASARSLQRKLAYAGMTYSDLLDTIRFENASKLLRDTDSKIIEIAFSSGYTDPAHFTRAFRRITGVTPRQFRAQSRPGQAPALGAMLPE</sequence>
<evidence type="ECO:0000256" key="2">
    <source>
        <dbReference type="ARBA" id="ARBA00023125"/>
    </source>
</evidence>
<dbReference type="Gene3D" id="1.10.10.60">
    <property type="entry name" value="Homeodomain-like"/>
    <property type="match status" value="1"/>
</dbReference>
<dbReference type="InterPro" id="IPR018060">
    <property type="entry name" value="HTH_AraC"/>
</dbReference>
<evidence type="ECO:0000256" key="1">
    <source>
        <dbReference type="ARBA" id="ARBA00023015"/>
    </source>
</evidence>
<gene>
    <name evidence="5" type="ORF">QA636_27325</name>
</gene>
<dbReference type="PANTHER" id="PTHR47894">
    <property type="entry name" value="HTH-TYPE TRANSCRIPTIONAL REGULATOR GADX"/>
    <property type="match status" value="1"/>
</dbReference>
<name>A0ABY8J6T3_9BRAD</name>
<dbReference type="Proteomes" id="UP001221546">
    <property type="component" value="Chromosome"/>
</dbReference>
<dbReference type="RefSeq" id="WP_246786823.1">
    <property type="nucleotide sequence ID" value="NZ_CP121646.1"/>
</dbReference>
<dbReference type="SMART" id="SM00342">
    <property type="entry name" value="HTH_ARAC"/>
    <property type="match status" value="1"/>
</dbReference>
<dbReference type="InterPro" id="IPR009057">
    <property type="entry name" value="Homeodomain-like_sf"/>
</dbReference>